<dbReference type="PANTHER" id="PTHR14387:SF7">
    <property type="entry name" value="THYROID ADENOMA-ASSOCIATED PROTEIN"/>
    <property type="match status" value="1"/>
</dbReference>
<gene>
    <name evidence="3" type="ORF">WMY93_018017</name>
</gene>
<evidence type="ECO:0000313" key="3">
    <source>
        <dbReference type="EMBL" id="KAK7901248.1"/>
    </source>
</evidence>
<comment type="caution">
    <text evidence="3">The sequence shown here is derived from an EMBL/GenBank/DDBJ whole genome shotgun (WGS) entry which is preliminary data.</text>
</comment>
<dbReference type="GO" id="GO:0005829">
    <property type="term" value="C:cytosol"/>
    <property type="evidence" value="ECO:0007669"/>
    <property type="project" value="TreeGrafter"/>
</dbReference>
<keyword evidence="4" id="KW-1185">Reference proteome</keyword>
<reference evidence="4" key="1">
    <citation type="submission" date="2024-04" db="EMBL/GenBank/DDBJ databases">
        <title>Salinicola lusitanus LLJ914,a marine bacterium isolated from the Okinawa Trough.</title>
        <authorList>
            <person name="Li J."/>
        </authorList>
    </citation>
    <scope>NUCLEOTIDE SEQUENCE [LARGE SCALE GENOMIC DNA]</scope>
</reference>
<feature type="region of interest" description="Disordered" evidence="1">
    <location>
        <begin position="117"/>
        <end position="145"/>
    </location>
</feature>
<dbReference type="EMBL" id="JBBPFD010000013">
    <property type="protein sequence ID" value="KAK7901248.1"/>
    <property type="molecule type" value="Genomic_DNA"/>
</dbReference>
<evidence type="ECO:0000313" key="4">
    <source>
        <dbReference type="Proteomes" id="UP001460270"/>
    </source>
</evidence>
<dbReference type="PANTHER" id="PTHR14387">
    <property type="entry name" value="THADA/DEATH RECEPTOR INTERACTING PROTEIN"/>
    <property type="match status" value="1"/>
</dbReference>
<evidence type="ECO:0000256" key="2">
    <source>
        <dbReference type="SAM" id="SignalP"/>
    </source>
</evidence>
<feature type="compositionally biased region" description="Polar residues" evidence="1">
    <location>
        <begin position="121"/>
        <end position="132"/>
    </location>
</feature>
<accession>A0AAW0NIU3</accession>
<dbReference type="AlphaFoldDB" id="A0AAW0NIU3"/>
<protein>
    <submittedName>
        <fullName evidence="3">Uncharacterized protein</fullName>
    </submittedName>
</protein>
<name>A0AAW0NIU3_9GOBI</name>
<dbReference type="InterPro" id="IPR051954">
    <property type="entry name" value="tRNA_methyltransferase_THADA"/>
</dbReference>
<organism evidence="3 4">
    <name type="scientific">Mugilogobius chulae</name>
    <name type="common">yellowstripe goby</name>
    <dbReference type="NCBI Taxonomy" id="88201"/>
    <lineage>
        <taxon>Eukaryota</taxon>
        <taxon>Metazoa</taxon>
        <taxon>Chordata</taxon>
        <taxon>Craniata</taxon>
        <taxon>Vertebrata</taxon>
        <taxon>Euteleostomi</taxon>
        <taxon>Actinopterygii</taxon>
        <taxon>Neopterygii</taxon>
        <taxon>Teleostei</taxon>
        <taxon>Neoteleostei</taxon>
        <taxon>Acanthomorphata</taxon>
        <taxon>Gobiaria</taxon>
        <taxon>Gobiiformes</taxon>
        <taxon>Gobioidei</taxon>
        <taxon>Gobiidae</taxon>
        <taxon>Gobionellinae</taxon>
        <taxon>Mugilogobius</taxon>
    </lineage>
</organism>
<proteinExistence type="predicted"/>
<dbReference type="Proteomes" id="UP001460270">
    <property type="component" value="Unassembled WGS sequence"/>
</dbReference>
<feature type="chain" id="PRO_5043597894" evidence="2">
    <location>
        <begin position="17"/>
        <end position="145"/>
    </location>
</feature>
<sequence>MELLCAALSLLSRLVAQCVTSDPQDGSTSSCFSEWAALVCSCCTEDQPVEVKMMVSKVLVQSTAPVLTSPHLPLGLHTTVSLWKSLVTLLQDEDQEVRDAAADFICYVPAPLLSPGKPVAQTDTASRPQQTRGDGESGADDIISC</sequence>
<feature type="signal peptide" evidence="2">
    <location>
        <begin position="1"/>
        <end position="16"/>
    </location>
</feature>
<dbReference type="GO" id="GO:0030488">
    <property type="term" value="P:tRNA methylation"/>
    <property type="evidence" value="ECO:0007669"/>
    <property type="project" value="TreeGrafter"/>
</dbReference>
<evidence type="ECO:0000256" key="1">
    <source>
        <dbReference type="SAM" id="MobiDB-lite"/>
    </source>
</evidence>
<keyword evidence="2" id="KW-0732">Signal</keyword>